<gene>
    <name evidence="2" type="ORF">PMF13cell1_01470</name>
</gene>
<dbReference type="AlphaFoldDB" id="A0A4P6LUB5"/>
<keyword evidence="1" id="KW-0812">Transmembrane</keyword>
<evidence type="ECO:0000313" key="3">
    <source>
        <dbReference type="Proteomes" id="UP000289794"/>
    </source>
</evidence>
<sequence>MNTMYLQSAITSVAVAMKSALAVAKQKADNFLVECDGWFLVLMAVLLTIAVATATALAVWCVVYQGKAFTGNWDWYKWGVSVKAECV</sequence>
<dbReference type="EMBL" id="CP035945">
    <property type="protein sequence ID" value="QBE95944.1"/>
    <property type="molecule type" value="Genomic_DNA"/>
</dbReference>
<evidence type="ECO:0000256" key="1">
    <source>
        <dbReference type="SAM" id="Phobius"/>
    </source>
</evidence>
<name>A0A4P6LUB5_9FIRM</name>
<keyword evidence="1" id="KW-0472">Membrane</keyword>
<proteinExistence type="predicted"/>
<dbReference type="Proteomes" id="UP000289794">
    <property type="component" value="Chromosome"/>
</dbReference>
<dbReference type="KEGG" id="bpro:PMF13cell1_01470"/>
<accession>A0A4P6LUB5</accession>
<protein>
    <submittedName>
        <fullName evidence="2">Uncharacterized protein</fullName>
    </submittedName>
</protein>
<keyword evidence="1" id="KW-1133">Transmembrane helix</keyword>
<reference evidence="2 3" key="1">
    <citation type="submission" date="2019-01" db="EMBL/GenBank/DDBJ databases">
        <title>PMF-metabolizing Aryl O-demethylase.</title>
        <authorList>
            <person name="Kim M."/>
        </authorList>
    </citation>
    <scope>NUCLEOTIDE SEQUENCE [LARGE SCALE GENOMIC DNA]</scope>
    <source>
        <strain evidence="2 3">PMF1</strain>
    </source>
</reference>
<organism evidence="2 3">
    <name type="scientific">Blautia producta</name>
    <dbReference type="NCBI Taxonomy" id="33035"/>
    <lineage>
        <taxon>Bacteria</taxon>
        <taxon>Bacillati</taxon>
        <taxon>Bacillota</taxon>
        <taxon>Clostridia</taxon>
        <taxon>Lachnospirales</taxon>
        <taxon>Lachnospiraceae</taxon>
        <taxon>Blautia</taxon>
    </lineage>
</organism>
<feature type="transmembrane region" description="Helical" evidence="1">
    <location>
        <begin position="38"/>
        <end position="63"/>
    </location>
</feature>
<dbReference type="RefSeq" id="WP_130180316.1">
    <property type="nucleotide sequence ID" value="NZ_CP035945.1"/>
</dbReference>
<evidence type="ECO:0000313" key="2">
    <source>
        <dbReference type="EMBL" id="QBE95944.1"/>
    </source>
</evidence>